<evidence type="ECO:0000313" key="2">
    <source>
        <dbReference type="Proteomes" id="UP000245412"/>
    </source>
</evidence>
<dbReference type="EMBL" id="QGGY01000010">
    <property type="protein sequence ID" value="PWJ74093.1"/>
    <property type="molecule type" value="Genomic_DNA"/>
</dbReference>
<comment type="caution">
    <text evidence="1">The sequence shown here is derived from an EMBL/GenBank/DDBJ whole genome shotgun (WGS) entry which is preliminary data.</text>
</comment>
<organism evidence="1 2">
    <name type="scientific">Murimonas intestini</name>
    <dbReference type="NCBI Taxonomy" id="1337051"/>
    <lineage>
        <taxon>Bacteria</taxon>
        <taxon>Bacillati</taxon>
        <taxon>Bacillota</taxon>
        <taxon>Clostridia</taxon>
        <taxon>Lachnospirales</taxon>
        <taxon>Lachnospiraceae</taxon>
        <taxon>Murimonas</taxon>
    </lineage>
</organism>
<protein>
    <submittedName>
        <fullName evidence="1">Uncharacterized protein</fullName>
    </submittedName>
</protein>
<evidence type="ECO:0000313" key="1">
    <source>
        <dbReference type="EMBL" id="PWJ74093.1"/>
    </source>
</evidence>
<proteinExistence type="predicted"/>
<reference evidence="1 2" key="1">
    <citation type="submission" date="2018-05" db="EMBL/GenBank/DDBJ databases">
        <authorList>
            <person name="Goeker M."/>
            <person name="Huntemann M."/>
            <person name="Clum A."/>
            <person name="Pillay M."/>
            <person name="Palaniappan K."/>
            <person name="Varghese N."/>
            <person name="Mikhailova N."/>
            <person name="Stamatis D."/>
            <person name="Reddy T."/>
            <person name="Daum C."/>
            <person name="Shapiro N."/>
            <person name="Ivanova N."/>
            <person name="Kyrpides N."/>
            <person name="Woyke T."/>
        </authorList>
    </citation>
    <scope>NUCLEOTIDE SEQUENCE [LARGE SCALE GENOMIC DNA]</scope>
    <source>
        <strain evidence="1 2">DSM 26524</strain>
    </source>
</reference>
<dbReference type="Proteomes" id="UP000245412">
    <property type="component" value="Unassembled WGS sequence"/>
</dbReference>
<dbReference type="RefSeq" id="WP_109747431.1">
    <property type="nucleotide sequence ID" value="NZ_JANKBI010000009.1"/>
</dbReference>
<name>A0AB73T246_9FIRM</name>
<dbReference type="AlphaFoldDB" id="A0AB73T246"/>
<keyword evidence="2" id="KW-1185">Reference proteome</keyword>
<gene>
    <name evidence="1" type="ORF">C7383_110133</name>
</gene>
<sequence length="145" mass="16870">MYNFLQPKIFRYCKRCGFSPDNGKKGGSCNFCNIPFSEYELQNSQEEIDSWSFEEYNNARNEIIENIIKKSPEYSQEAYDSRKIKQKKIMKEVFKNSKPKVTCPYCHSNNTGKITGGSIVSNEFFGIFSKGIGKQWHCYNCNSDF</sequence>
<accession>A0AB73T246</accession>